<evidence type="ECO:0000259" key="5">
    <source>
        <dbReference type="PROSITE" id="PS50089"/>
    </source>
</evidence>
<dbReference type="SUPFAM" id="SSF57850">
    <property type="entry name" value="RING/U-box"/>
    <property type="match status" value="1"/>
</dbReference>
<dbReference type="OrthoDB" id="9997062at2759"/>
<dbReference type="Gene3D" id="3.30.40.10">
    <property type="entry name" value="Zinc/RING finger domain, C3HC4 (zinc finger)"/>
    <property type="match status" value="1"/>
</dbReference>
<evidence type="ECO:0000313" key="7">
    <source>
        <dbReference type="Proteomes" id="UP000663852"/>
    </source>
</evidence>
<comment type="caution">
    <text evidence="6">The sequence shown here is derived from an EMBL/GenBank/DDBJ whole genome shotgun (WGS) entry which is preliminary data.</text>
</comment>
<evidence type="ECO:0000313" key="6">
    <source>
        <dbReference type="EMBL" id="CAF0911990.1"/>
    </source>
</evidence>
<reference evidence="6" key="1">
    <citation type="submission" date="2021-02" db="EMBL/GenBank/DDBJ databases">
        <authorList>
            <person name="Nowell W R."/>
        </authorList>
    </citation>
    <scope>NUCLEOTIDE SEQUENCE</scope>
</reference>
<keyword evidence="1" id="KW-0479">Metal-binding</keyword>
<keyword evidence="2 4" id="KW-0863">Zinc-finger</keyword>
<dbReference type="InterPro" id="IPR013083">
    <property type="entry name" value="Znf_RING/FYVE/PHD"/>
</dbReference>
<protein>
    <recommendedName>
        <fullName evidence="5">RING-type domain-containing protein</fullName>
    </recommendedName>
</protein>
<keyword evidence="3" id="KW-0862">Zinc</keyword>
<dbReference type="PROSITE" id="PS50089">
    <property type="entry name" value="ZF_RING_2"/>
    <property type="match status" value="1"/>
</dbReference>
<dbReference type="GO" id="GO:0008270">
    <property type="term" value="F:zinc ion binding"/>
    <property type="evidence" value="ECO:0007669"/>
    <property type="project" value="UniProtKB-KW"/>
</dbReference>
<evidence type="ECO:0000256" key="2">
    <source>
        <dbReference type="ARBA" id="ARBA00022771"/>
    </source>
</evidence>
<sequence length="226" mass="25752">MNSDRSSTVSSSLSVTLARENLGITNQLNSSQTKSFKSPINQFYCNICFCPLMTVQNMNCASFVTSCGHFYCELCAQTTFQGLMPTCKICQCSSTNLTCMDLRKKQNDDVDVMISSNSRARKWFEDQARQRTIEQMVATLNQRNAFLQKQNDLCSKTILRQADSVRQQVPFDKLPTLGNKMLQETKQASELLFKLLTGLSQSKIRLTSQQQLFCQQVVERFKSNRK</sequence>
<dbReference type="Proteomes" id="UP000663852">
    <property type="component" value="Unassembled WGS sequence"/>
</dbReference>
<dbReference type="AlphaFoldDB" id="A0A814ABK4"/>
<dbReference type="EMBL" id="CAJNOJ010000036">
    <property type="protein sequence ID" value="CAF0911990.1"/>
    <property type="molecule type" value="Genomic_DNA"/>
</dbReference>
<accession>A0A814ABK4</accession>
<organism evidence="6 7">
    <name type="scientific">Adineta ricciae</name>
    <name type="common">Rotifer</name>
    <dbReference type="NCBI Taxonomy" id="249248"/>
    <lineage>
        <taxon>Eukaryota</taxon>
        <taxon>Metazoa</taxon>
        <taxon>Spiralia</taxon>
        <taxon>Gnathifera</taxon>
        <taxon>Rotifera</taxon>
        <taxon>Eurotatoria</taxon>
        <taxon>Bdelloidea</taxon>
        <taxon>Adinetida</taxon>
        <taxon>Adinetidae</taxon>
        <taxon>Adineta</taxon>
    </lineage>
</organism>
<evidence type="ECO:0000256" key="1">
    <source>
        <dbReference type="ARBA" id="ARBA00022723"/>
    </source>
</evidence>
<proteinExistence type="predicted"/>
<dbReference type="PROSITE" id="PS00518">
    <property type="entry name" value="ZF_RING_1"/>
    <property type="match status" value="1"/>
</dbReference>
<evidence type="ECO:0000256" key="3">
    <source>
        <dbReference type="ARBA" id="ARBA00022833"/>
    </source>
</evidence>
<dbReference type="InterPro" id="IPR001841">
    <property type="entry name" value="Znf_RING"/>
</dbReference>
<evidence type="ECO:0000256" key="4">
    <source>
        <dbReference type="PROSITE-ProRule" id="PRU00175"/>
    </source>
</evidence>
<gene>
    <name evidence="6" type="ORF">EDS130_LOCUS10322</name>
</gene>
<dbReference type="InterPro" id="IPR017907">
    <property type="entry name" value="Znf_RING_CS"/>
</dbReference>
<feature type="domain" description="RING-type" evidence="5">
    <location>
        <begin position="45"/>
        <end position="91"/>
    </location>
</feature>
<name>A0A814ABK4_ADIRI</name>